<keyword evidence="2" id="KW-1185">Reference proteome</keyword>
<gene>
    <name evidence="1" type="ORF">ACCO45_012186</name>
</gene>
<organism evidence="1 2">
    <name type="scientific">Purpureocillium lilacinum</name>
    <name type="common">Paecilomyces lilacinus</name>
    <dbReference type="NCBI Taxonomy" id="33203"/>
    <lineage>
        <taxon>Eukaryota</taxon>
        <taxon>Fungi</taxon>
        <taxon>Dikarya</taxon>
        <taxon>Ascomycota</taxon>
        <taxon>Pezizomycotina</taxon>
        <taxon>Sordariomycetes</taxon>
        <taxon>Hypocreomycetidae</taxon>
        <taxon>Hypocreales</taxon>
        <taxon>Ophiocordycipitaceae</taxon>
        <taxon>Purpureocillium</taxon>
    </lineage>
</organism>
<protein>
    <submittedName>
        <fullName evidence="1">Uncharacterized protein</fullName>
    </submittedName>
</protein>
<sequence>MAPNDAVITGFTVRDLRWPTSLDNIGTDPMNLAGENSFGYLQYKTDSGLIGTGWSFANGQGNDVLCTAIRSLAPRFVGRSLSSITANMGETQRKISSGQIRFMSPERGVLQLATNAVLNAIWDLWAKAEGKPLWKLVADFTPEEFVRTMDFRYVSDVLTPEQALEMLKQQAKTKADRIQLALQNKAPKVRELLKNAMKQGFRHFKLKAGLGIEADRKRLGFVREVVGDEGILMVDVNQLWDVDQAIEYMKQLADLKLWFIEEPTSPDDILGHAKIRAALKPYGIGVATGEHVNNRVMFKQLLQAEAIDAVQLDACRLASVNEILTVLLMSSKFGVPVVPHSGEREWLSFAPTSAPSTLSWCPAKRAFWNTPITYMRAFGSGYHVTPRVPGYSCDVKEAQFLEFECPNGRFGDQDRQPTSEPCHDGSAFALQNYNAAIRGIALKSPENLEVNLEADLDEWWTSFNVLRAAGHESPSPILEMRYLVAKIWTRACLNPDEMGYDSHIDDFRRVVQIATEVRHAINDVGENKFTFSMGFCPLLYFVVLKCRHLKLRLAALSLMELLSCQREALWDYRIMSAVGVRIIEIEHDIRITPNDVRGWEALDESMQVPPKDSQRIRDNELEPDMHMSADGDTSMAQRKILFLLPSYGGRHANGYVPPGTCGAIWNYYPSFRAAVAFAALFAVLVTVHIWQAVAYKKRWCWVIIMAAIWEMMAMTFRSLSSKSQQSDGIFLVFQIFILLAPLWVNAFAYMTLGRMIYYFHPSRAILGIPAVAIAAVFVFLDIASFVIQLVGGGMANPSASPEKQQLGIHIYMGGIACQQLMIVIFVGLCIVFQRQMQRADVRRLFSSGWGQLLCALYWALAMITVGIIYRLVEFSGGCISTFWRRYRCFLALASFNAIHPGRVMTDSESDMPGLFTMTRTRIMLRRGKHLRLKEAGDCDGQSGWEMR</sequence>
<reference evidence="1" key="1">
    <citation type="submission" date="2024-12" db="EMBL/GenBank/DDBJ databases">
        <title>Comparative genomics and development of molecular markers within Purpureocillium lilacinum and among Purpureocillium species.</title>
        <authorList>
            <person name="Yeh Z.-Y."/>
            <person name="Ni N.-T."/>
            <person name="Lo P.-H."/>
            <person name="Mushyakhwo K."/>
            <person name="Lin C.-F."/>
            <person name="Nai Y.-S."/>
        </authorList>
    </citation>
    <scope>NUCLEOTIDE SEQUENCE</scope>
    <source>
        <strain evidence="1">NCHU-NPUST-175</strain>
    </source>
</reference>
<accession>A0ACC4DFY0</accession>
<comment type="caution">
    <text evidence="1">The sequence shown here is derived from an EMBL/GenBank/DDBJ whole genome shotgun (WGS) entry which is preliminary data.</text>
</comment>
<dbReference type="Proteomes" id="UP001638806">
    <property type="component" value="Unassembled WGS sequence"/>
</dbReference>
<evidence type="ECO:0000313" key="2">
    <source>
        <dbReference type="Proteomes" id="UP001638806"/>
    </source>
</evidence>
<evidence type="ECO:0000313" key="1">
    <source>
        <dbReference type="EMBL" id="KAL3954230.1"/>
    </source>
</evidence>
<proteinExistence type="predicted"/>
<name>A0ACC4DFY0_PURLI</name>
<dbReference type="EMBL" id="JBGNUJ010000011">
    <property type="protein sequence ID" value="KAL3954230.1"/>
    <property type="molecule type" value="Genomic_DNA"/>
</dbReference>